<feature type="chain" id="PRO_5042262505" evidence="8">
    <location>
        <begin position="16"/>
        <end position="725"/>
    </location>
</feature>
<evidence type="ECO:0000256" key="1">
    <source>
        <dbReference type="ARBA" id="ARBA00001947"/>
    </source>
</evidence>
<dbReference type="InterPro" id="IPR018497">
    <property type="entry name" value="Peptidase_M13_C"/>
</dbReference>
<evidence type="ECO:0000256" key="8">
    <source>
        <dbReference type="SAM" id="SignalP"/>
    </source>
</evidence>
<evidence type="ECO:0000313" key="12">
    <source>
        <dbReference type="WBParaSite" id="MBELARI_LOCUS19155"/>
    </source>
</evidence>
<reference evidence="12" key="1">
    <citation type="submission" date="2024-02" db="UniProtKB">
        <authorList>
            <consortium name="WormBaseParasite"/>
        </authorList>
    </citation>
    <scope>IDENTIFICATION</scope>
</reference>
<feature type="domain" description="Peptidase M13 C-terminal" evidence="9">
    <location>
        <begin position="517"/>
        <end position="723"/>
    </location>
</feature>
<dbReference type="InterPro" id="IPR008753">
    <property type="entry name" value="Peptidase_M13_N"/>
</dbReference>
<evidence type="ECO:0000259" key="10">
    <source>
        <dbReference type="Pfam" id="PF05649"/>
    </source>
</evidence>
<dbReference type="SUPFAM" id="SSF55486">
    <property type="entry name" value="Metalloproteases ('zincins'), catalytic domain"/>
    <property type="match status" value="1"/>
</dbReference>
<evidence type="ECO:0000256" key="5">
    <source>
        <dbReference type="ARBA" id="ARBA00022801"/>
    </source>
</evidence>
<feature type="domain" description="Peptidase M13 N-terminal" evidence="10">
    <location>
        <begin position="58"/>
        <end position="457"/>
    </location>
</feature>
<dbReference type="CDD" id="cd08662">
    <property type="entry name" value="M13"/>
    <property type="match status" value="1"/>
</dbReference>
<dbReference type="GO" id="GO:0005886">
    <property type="term" value="C:plasma membrane"/>
    <property type="evidence" value="ECO:0007669"/>
    <property type="project" value="TreeGrafter"/>
</dbReference>
<keyword evidence="8" id="KW-0732">Signal</keyword>
<dbReference type="Pfam" id="PF01431">
    <property type="entry name" value="Peptidase_M13"/>
    <property type="match status" value="1"/>
</dbReference>
<dbReference type="GO" id="GO:0046872">
    <property type="term" value="F:metal ion binding"/>
    <property type="evidence" value="ECO:0007669"/>
    <property type="project" value="UniProtKB-KW"/>
</dbReference>
<accession>A0AAF3J6G0</accession>
<dbReference type="InterPro" id="IPR024079">
    <property type="entry name" value="MetalloPept_cat_dom_sf"/>
</dbReference>
<dbReference type="GO" id="GO:0004222">
    <property type="term" value="F:metalloendopeptidase activity"/>
    <property type="evidence" value="ECO:0007669"/>
    <property type="project" value="InterPro"/>
</dbReference>
<dbReference type="PANTHER" id="PTHR11733">
    <property type="entry name" value="ZINC METALLOPROTEASE FAMILY M13 NEPRILYSIN-RELATED"/>
    <property type="match status" value="1"/>
</dbReference>
<keyword evidence="6" id="KW-0862">Zinc</keyword>
<dbReference type="WBParaSite" id="MBELARI_LOCUS19155">
    <property type="protein sequence ID" value="MBELARI_LOCUS19155"/>
    <property type="gene ID" value="MBELARI_LOCUS19155"/>
</dbReference>
<comment type="similarity">
    <text evidence="2">Belongs to the peptidase M13 family.</text>
</comment>
<proteinExistence type="inferred from homology"/>
<keyword evidence="4" id="KW-0479">Metal-binding</keyword>
<dbReference type="InterPro" id="IPR000718">
    <property type="entry name" value="Peptidase_M13"/>
</dbReference>
<dbReference type="PRINTS" id="PR00786">
    <property type="entry name" value="NEPRILYSIN"/>
</dbReference>
<keyword evidence="5" id="KW-0378">Hydrolase</keyword>
<keyword evidence="7" id="KW-0482">Metalloprotease</keyword>
<feature type="signal peptide" evidence="8">
    <location>
        <begin position="1"/>
        <end position="15"/>
    </location>
</feature>
<dbReference type="GO" id="GO:0016485">
    <property type="term" value="P:protein processing"/>
    <property type="evidence" value="ECO:0007669"/>
    <property type="project" value="TreeGrafter"/>
</dbReference>
<name>A0AAF3J6G0_9BILA</name>
<comment type="cofactor">
    <cofactor evidence="1">
        <name>Zn(2+)</name>
        <dbReference type="ChEBI" id="CHEBI:29105"/>
    </cofactor>
</comment>
<evidence type="ECO:0000313" key="11">
    <source>
        <dbReference type="Proteomes" id="UP000887575"/>
    </source>
</evidence>
<dbReference type="Gene3D" id="3.40.390.10">
    <property type="entry name" value="Collagenase (Catalytic Domain)"/>
    <property type="match status" value="1"/>
</dbReference>
<dbReference type="Pfam" id="PF05649">
    <property type="entry name" value="Peptidase_M13_N"/>
    <property type="match status" value="1"/>
</dbReference>
<organism evidence="11 12">
    <name type="scientific">Mesorhabditis belari</name>
    <dbReference type="NCBI Taxonomy" id="2138241"/>
    <lineage>
        <taxon>Eukaryota</taxon>
        <taxon>Metazoa</taxon>
        <taxon>Ecdysozoa</taxon>
        <taxon>Nematoda</taxon>
        <taxon>Chromadorea</taxon>
        <taxon>Rhabditida</taxon>
        <taxon>Rhabditina</taxon>
        <taxon>Rhabditomorpha</taxon>
        <taxon>Rhabditoidea</taxon>
        <taxon>Rhabditidae</taxon>
        <taxon>Mesorhabditinae</taxon>
        <taxon>Mesorhabditis</taxon>
    </lineage>
</organism>
<protein>
    <submittedName>
        <fullName evidence="12">Uncharacterized protein</fullName>
    </submittedName>
</protein>
<evidence type="ECO:0000256" key="3">
    <source>
        <dbReference type="ARBA" id="ARBA00022670"/>
    </source>
</evidence>
<dbReference type="InterPro" id="IPR042089">
    <property type="entry name" value="Peptidase_M13_dom_2"/>
</dbReference>
<evidence type="ECO:0000259" key="9">
    <source>
        <dbReference type="Pfam" id="PF01431"/>
    </source>
</evidence>
<evidence type="ECO:0000256" key="4">
    <source>
        <dbReference type="ARBA" id="ARBA00022723"/>
    </source>
</evidence>
<dbReference type="Gene3D" id="1.10.1380.10">
    <property type="entry name" value="Neutral endopeptidase , domain2"/>
    <property type="match status" value="1"/>
</dbReference>
<keyword evidence="11" id="KW-1185">Reference proteome</keyword>
<dbReference type="Proteomes" id="UP000887575">
    <property type="component" value="Unassembled WGS sequence"/>
</dbReference>
<dbReference type="PROSITE" id="PS51885">
    <property type="entry name" value="NEPRILYSIN"/>
    <property type="match status" value="1"/>
</dbReference>
<dbReference type="PANTHER" id="PTHR11733:SF237">
    <property type="entry name" value="NEPRILYSIN-LIKE 4"/>
    <property type="match status" value="1"/>
</dbReference>
<evidence type="ECO:0000256" key="6">
    <source>
        <dbReference type="ARBA" id="ARBA00022833"/>
    </source>
</evidence>
<dbReference type="AlphaFoldDB" id="A0AAF3J6G0"/>
<keyword evidence="3" id="KW-0645">Protease</keyword>
<sequence length="725" mass="82823">MKAWVALLLLPVSLAGPRIGPLSRDLNLVPDAAKPAKSTGFAKASKLLRVALNESVDPCENFFEFACGGWVAANEIPDDLTAYSHFTELREKVQAQMKDLYEAPTRHTAKSINTLKKFYTACMDEETIEEKGTKELVDSIRSLGYWPMVHGSLWEREDFDLTTLLINVAQTRGIDVFVDIYASTDTKNVSRRLLSFDQGGLGLGSGSRSYYMDIKKYAKQVSAYLKYMKLKVKLITEDAGLVPNEEQISKDIDEMFEFERKFAKITVPEEDRRNFTELYFLSRLSELSKYMPIVDWDRYFLSVMPFSTHNYLKGNPEIVITEVNYLRRLTELLKETDPKIITNYIIYRYTSAWSMQIGKRYEDIYQDFVRDLIGKKSKSPRWKDCSSATTNRMAYAAGSLYVRNFFNKEAKKTTMDMIDDLQEAFSAMLVQNDWMDQGTKKVAQEKASAMLRLIGYPDFILDDEELDNWFRDLNVEDTDTYSQMVEKSIRWGINFAYNRLLEPVKRDEFSTNAAVVNAFYSSIKNAIMFPAGILQAPFFDAEFPKSLNYGGIGAVIGHEITHGFDDQGSQFDKDGNLKNWWDGATREKFEERTQCIIDQYAAQIVPGTSGLHLNGKLTQGENIADNGGVKQAYKAYKRYLEKNGAEATIPGLEKYTNDQMFFIGYAQTWCNKMTPEATVRLILTDPHAPGMFRVNVVLQNQPEFSHAFSCPPDAKMNPPKRCVVW</sequence>
<evidence type="ECO:0000256" key="2">
    <source>
        <dbReference type="ARBA" id="ARBA00007357"/>
    </source>
</evidence>
<evidence type="ECO:0000256" key="7">
    <source>
        <dbReference type="ARBA" id="ARBA00023049"/>
    </source>
</evidence>